<keyword evidence="4" id="KW-1185">Reference proteome</keyword>
<evidence type="ECO:0000313" key="4">
    <source>
        <dbReference type="Proteomes" id="UP001312893"/>
    </source>
</evidence>
<dbReference type="Pfam" id="PF07007">
    <property type="entry name" value="LprI"/>
    <property type="match status" value="1"/>
</dbReference>
<evidence type="ECO:0000256" key="1">
    <source>
        <dbReference type="SAM" id="SignalP"/>
    </source>
</evidence>
<feature type="chain" id="PRO_5045334186" evidence="1">
    <location>
        <begin position="20"/>
        <end position="131"/>
    </location>
</feature>
<dbReference type="InterPro" id="IPR009739">
    <property type="entry name" value="LprI-like_N"/>
</dbReference>
<protein>
    <submittedName>
        <fullName evidence="3">Lysozyme inhibitor LprI family protein</fullName>
    </submittedName>
</protein>
<dbReference type="Proteomes" id="UP001312893">
    <property type="component" value="Unassembled WGS sequence"/>
</dbReference>
<dbReference type="PANTHER" id="PTHR39176:SF1">
    <property type="entry name" value="PERIPLASMIC PROTEIN"/>
    <property type="match status" value="1"/>
</dbReference>
<proteinExistence type="predicted"/>
<organism evidence="3 4">
    <name type="scientific">Raoultella lignicola</name>
    <dbReference type="NCBI Taxonomy" id="3040939"/>
    <lineage>
        <taxon>Bacteria</taxon>
        <taxon>Pseudomonadati</taxon>
        <taxon>Pseudomonadota</taxon>
        <taxon>Gammaproteobacteria</taxon>
        <taxon>Enterobacterales</taxon>
        <taxon>Enterobacteriaceae</taxon>
        <taxon>Klebsiella/Raoultella group</taxon>
        <taxon>Raoultella</taxon>
    </lineage>
</organism>
<feature type="domain" description="Lysozyme inhibitor LprI-like N-terminal" evidence="2">
    <location>
        <begin position="22"/>
        <end position="111"/>
    </location>
</feature>
<evidence type="ECO:0000313" key="3">
    <source>
        <dbReference type="EMBL" id="MEL0555070.1"/>
    </source>
</evidence>
<sequence>MKRTVIALAALLASGQALADECASASTQAEMNQCTAAQYQADDQKLNQTYQEALKRASGKQQEMLKKAQLAWIALRNDDCAFLVSAADGGSAQPMLLNQCMADKTVERESFLASLLQCEDGDQSCPLPPAN</sequence>
<gene>
    <name evidence="3" type="ORF">QFI96_025645</name>
</gene>
<accession>A0ABU9FGL6</accession>
<feature type="signal peptide" evidence="1">
    <location>
        <begin position="1"/>
        <end position="19"/>
    </location>
</feature>
<dbReference type="Gene3D" id="1.20.1270.180">
    <property type="match status" value="1"/>
</dbReference>
<keyword evidence="1" id="KW-0732">Signal</keyword>
<dbReference type="PANTHER" id="PTHR39176">
    <property type="entry name" value="PERIPLASMIC PROTEIN-RELATED"/>
    <property type="match status" value="1"/>
</dbReference>
<dbReference type="EMBL" id="JARXNK020000106">
    <property type="protein sequence ID" value="MEL0555070.1"/>
    <property type="molecule type" value="Genomic_DNA"/>
</dbReference>
<dbReference type="RefSeq" id="WP_123753776.1">
    <property type="nucleotide sequence ID" value="NZ_JARXNK020000106.1"/>
</dbReference>
<evidence type="ECO:0000259" key="2">
    <source>
        <dbReference type="Pfam" id="PF07007"/>
    </source>
</evidence>
<comment type="caution">
    <text evidence="3">The sequence shown here is derived from an EMBL/GenBank/DDBJ whole genome shotgun (WGS) entry which is preliminary data.</text>
</comment>
<name>A0ABU9FGL6_9ENTR</name>
<reference evidence="3 4" key="1">
    <citation type="submission" date="2024-04" db="EMBL/GenBank/DDBJ databases">
        <title>Two novel Raoultella species associated with bleeding cankers of broadleaf hosts, Raoultella scottia sp. nov. and Raoultella lignicola sp. nov.</title>
        <authorList>
            <person name="Brady C.L."/>
        </authorList>
    </citation>
    <scope>NUCLEOTIDE SEQUENCE [LARGE SCALE GENOMIC DNA]</scope>
    <source>
        <strain evidence="3 4">TW_WC1a.1</strain>
    </source>
</reference>